<dbReference type="InterPro" id="IPR008969">
    <property type="entry name" value="CarboxyPept-like_regulatory"/>
</dbReference>
<dbReference type="SUPFAM" id="SSF56935">
    <property type="entry name" value="Porins"/>
    <property type="match status" value="1"/>
</dbReference>
<evidence type="ECO:0000256" key="2">
    <source>
        <dbReference type="ARBA" id="ARBA00009810"/>
    </source>
</evidence>
<keyword evidence="6 14" id="KW-0812">Transmembrane</keyword>
<dbReference type="GO" id="GO:0015891">
    <property type="term" value="P:siderophore transport"/>
    <property type="evidence" value="ECO:0007669"/>
    <property type="project" value="InterPro"/>
</dbReference>
<evidence type="ECO:0000256" key="7">
    <source>
        <dbReference type="ARBA" id="ARBA00022729"/>
    </source>
</evidence>
<evidence type="ECO:0000256" key="14">
    <source>
        <dbReference type="PROSITE-ProRule" id="PRU01360"/>
    </source>
</evidence>
<dbReference type="Gene3D" id="2.40.170.20">
    <property type="entry name" value="TonB-dependent receptor, beta-barrel domain"/>
    <property type="match status" value="1"/>
</dbReference>
<evidence type="ECO:0000256" key="15">
    <source>
        <dbReference type="RuleBase" id="RU003357"/>
    </source>
</evidence>
<dbReference type="Pfam" id="PF07715">
    <property type="entry name" value="Plug"/>
    <property type="match status" value="1"/>
</dbReference>
<keyword evidence="4 14" id="KW-1134">Transmembrane beta strand</keyword>
<evidence type="ECO:0000256" key="10">
    <source>
        <dbReference type="ARBA" id="ARBA00023077"/>
    </source>
</evidence>
<keyword evidence="5" id="KW-0410">Iron transport</keyword>
<keyword evidence="3 14" id="KW-0813">Transport</keyword>
<dbReference type="Gene3D" id="2.170.130.10">
    <property type="entry name" value="TonB-dependent receptor, plug domain"/>
    <property type="match status" value="1"/>
</dbReference>
<protein>
    <submittedName>
        <fullName evidence="18">Iron complex outermembrane receptor protein</fullName>
    </submittedName>
</protein>
<evidence type="ECO:0000313" key="18">
    <source>
        <dbReference type="EMBL" id="PRY35540.1"/>
    </source>
</evidence>
<accession>A0A2T0SQ62</accession>
<keyword evidence="13 14" id="KW-0998">Cell outer membrane</keyword>
<proteinExistence type="inferred from homology"/>
<keyword evidence="11 14" id="KW-0472">Membrane</keyword>
<dbReference type="SUPFAM" id="SSF49464">
    <property type="entry name" value="Carboxypeptidase regulatory domain-like"/>
    <property type="match status" value="1"/>
</dbReference>
<dbReference type="GO" id="GO:0015344">
    <property type="term" value="F:siderophore uptake transmembrane transporter activity"/>
    <property type="evidence" value="ECO:0007669"/>
    <property type="project" value="TreeGrafter"/>
</dbReference>
<evidence type="ECO:0000259" key="16">
    <source>
        <dbReference type="Pfam" id="PF00593"/>
    </source>
</evidence>
<dbReference type="Gene3D" id="2.60.40.1120">
    <property type="entry name" value="Carboxypeptidase-like, regulatory domain"/>
    <property type="match status" value="1"/>
</dbReference>
<dbReference type="InterPro" id="IPR037066">
    <property type="entry name" value="Plug_dom_sf"/>
</dbReference>
<evidence type="ECO:0000256" key="4">
    <source>
        <dbReference type="ARBA" id="ARBA00022452"/>
    </source>
</evidence>
<organism evidence="18 19">
    <name type="scientific">Spirosoma oryzae</name>
    <dbReference type="NCBI Taxonomy" id="1469603"/>
    <lineage>
        <taxon>Bacteria</taxon>
        <taxon>Pseudomonadati</taxon>
        <taxon>Bacteroidota</taxon>
        <taxon>Cytophagia</taxon>
        <taxon>Cytophagales</taxon>
        <taxon>Cytophagaceae</taxon>
        <taxon>Spirosoma</taxon>
    </lineage>
</organism>
<feature type="domain" description="TonB-dependent receptor plug" evidence="17">
    <location>
        <begin position="135"/>
        <end position="232"/>
    </location>
</feature>
<evidence type="ECO:0000256" key="1">
    <source>
        <dbReference type="ARBA" id="ARBA00004571"/>
    </source>
</evidence>
<dbReference type="OrthoDB" id="9758472at2"/>
<comment type="subcellular location">
    <subcellularLocation>
        <location evidence="1 14">Cell outer membrane</location>
        <topology evidence="1 14">Multi-pass membrane protein</topology>
    </subcellularLocation>
</comment>
<evidence type="ECO:0000259" key="17">
    <source>
        <dbReference type="Pfam" id="PF07715"/>
    </source>
</evidence>
<evidence type="ECO:0000256" key="5">
    <source>
        <dbReference type="ARBA" id="ARBA00022496"/>
    </source>
</evidence>
<dbReference type="PROSITE" id="PS52016">
    <property type="entry name" value="TONB_DEPENDENT_REC_3"/>
    <property type="match status" value="1"/>
</dbReference>
<dbReference type="PANTHER" id="PTHR32552">
    <property type="entry name" value="FERRICHROME IRON RECEPTOR-RELATED"/>
    <property type="match status" value="1"/>
</dbReference>
<comment type="caution">
    <text evidence="18">The sequence shown here is derived from an EMBL/GenBank/DDBJ whole genome shotgun (WGS) entry which is preliminary data.</text>
</comment>
<keyword evidence="9" id="KW-0406">Ion transport</keyword>
<keyword evidence="7" id="KW-0732">Signal</keyword>
<dbReference type="NCBIfam" id="TIGR01783">
    <property type="entry name" value="TonB-siderophor"/>
    <property type="match status" value="1"/>
</dbReference>
<dbReference type="RefSeq" id="WP_106139046.1">
    <property type="nucleotide sequence ID" value="NZ_PVTE01000014.1"/>
</dbReference>
<dbReference type="InterPro" id="IPR010105">
    <property type="entry name" value="TonB_sidphr_rcpt"/>
</dbReference>
<dbReference type="EMBL" id="PVTE01000014">
    <property type="protein sequence ID" value="PRY35540.1"/>
    <property type="molecule type" value="Genomic_DNA"/>
</dbReference>
<feature type="domain" description="TonB-dependent receptor-like beta-barrel" evidence="16">
    <location>
        <begin position="308"/>
        <end position="754"/>
    </location>
</feature>
<keyword evidence="10 15" id="KW-0798">TonB box</keyword>
<keyword evidence="8" id="KW-0408">Iron</keyword>
<evidence type="ECO:0000256" key="12">
    <source>
        <dbReference type="ARBA" id="ARBA00023170"/>
    </source>
</evidence>
<evidence type="ECO:0000313" key="19">
    <source>
        <dbReference type="Proteomes" id="UP000238375"/>
    </source>
</evidence>
<evidence type="ECO:0000256" key="9">
    <source>
        <dbReference type="ARBA" id="ARBA00023065"/>
    </source>
</evidence>
<evidence type="ECO:0000256" key="6">
    <source>
        <dbReference type="ARBA" id="ARBA00022692"/>
    </source>
</evidence>
<reference evidence="18 19" key="1">
    <citation type="submission" date="2018-03" db="EMBL/GenBank/DDBJ databases">
        <title>Genomic Encyclopedia of Archaeal and Bacterial Type Strains, Phase II (KMG-II): from individual species to whole genera.</title>
        <authorList>
            <person name="Goeker M."/>
        </authorList>
    </citation>
    <scope>NUCLEOTIDE SEQUENCE [LARGE SCALE GENOMIC DNA]</scope>
    <source>
        <strain evidence="18 19">DSM 28354</strain>
    </source>
</reference>
<comment type="similarity">
    <text evidence="2 14 15">Belongs to the TonB-dependent receptor family.</text>
</comment>
<sequence>MFVRQFLLLLCFVSINLVSIAQVTIRGIVTDEKSPNAPLPGATVTVSGATVGTTTDSSGRFELRTTRSVSAVQVSYVGYQSRTISVADPTTVLTIVLTPDNSRSLDEVRVSSRYFRTYTSNSISSALRLKTTPINLSQSIQTITPEIIADQGSFNMTESVSRNVSGVIRQEISNNLGPFMFMRGGLISSLRNGVDLTPIFRGPSPDDAAIIDRVEFVKGPSLFMNNIGDPAGSFNILTKQPTGAQRYAVTAMLGSFDFYRLAVDLDGKFDKKGKLLYRLNTMGMTTNSFVKFDYNRRFLIAPVLKYRISDRTYVSAEYQYQANKYAMYSPIVMTPAGFGTLPVDFSINEPSVGPIHAQDHSGFLTVAHQFNANWQLTVRGSFLRNNAEGIYLWVTGVNAANPNVLLRNPKYDLNRTEVYSQQAFVNGTFTTGLVQHQLLMGVDVNQKRFLADSYVSYNTYKDANGTTQLTYYPLDVTNPDYGAEIPGYHTPGGVANGNTNQRVAYESVYALDELSLFRNKLRLTVAGRFTTARTGNDVSGVHTESSDHVVTPRVGISYSLRPDLTVYALYDRTFVPQAGVTAGGDAIRPLQGVNREIGIKKNWFNGRWNSTLSLYRINRSNIIATDPNNAQYRIQVGQTMSQGVDVDVVGQVARGLNVVVNYAYCDSKVEQDVNPLLIGTPTPMYVKHVQNTWLNYALPIGAGLTVSMGYQYQAGRGERFATATQHTTPDYFRLDGGLGWQHHAVRVNLIVNNLLNRQLIATPWYRNGLYYWVPQPPINGRLTVSYVF</sequence>
<dbReference type="GO" id="GO:0009279">
    <property type="term" value="C:cell outer membrane"/>
    <property type="evidence" value="ECO:0007669"/>
    <property type="project" value="UniProtKB-SubCell"/>
</dbReference>
<dbReference type="Pfam" id="PF13715">
    <property type="entry name" value="CarbopepD_reg_2"/>
    <property type="match status" value="1"/>
</dbReference>
<dbReference type="PANTHER" id="PTHR32552:SF68">
    <property type="entry name" value="FERRICHROME OUTER MEMBRANE TRANSPORTER_PHAGE RECEPTOR"/>
    <property type="match status" value="1"/>
</dbReference>
<evidence type="ECO:0000256" key="11">
    <source>
        <dbReference type="ARBA" id="ARBA00023136"/>
    </source>
</evidence>
<dbReference type="InterPro" id="IPR039426">
    <property type="entry name" value="TonB-dep_rcpt-like"/>
</dbReference>
<dbReference type="GO" id="GO:0038023">
    <property type="term" value="F:signaling receptor activity"/>
    <property type="evidence" value="ECO:0007669"/>
    <property type="project" value="InterPro"/>
</dbReference>
<dbReference type="AlphaFoldDB" id="A0A2T0SQ62"/>
<evidence type="ECO:0000256" key="8">
    <source>
        <dbReference type="ARBA" id="ARBA00023004"/>
    </source>
</evidence>
<evidence type="ECO:0000256" key="3">
    <source>
        <dbReference type="ARBA" id="ARBA00022448"/>
    </source>
</evidence>
<keyword evidence="19" id="KW-1185">Reference proteome</keyword>
<keyword evidence="12 18" id="KW-0675">Receptor</keyword>
<name>A0A2T0SQ62_9BACT</name>
<gene>
    <name evidence="18" type="ORF">CLV58_114125</name>
</gene>
<dbReference type="InterPro" id="IPR012910">
    <property type="entry name" value="Plug_dom"/>
</dbReference>
<dbReference type="Proteomes" id="UP000238375">
    <property type="component" value="Unassembled WGS sequence"/>
</dbReference>
<dbReference type="Pfam" id="PF00593">
    <property type="entry name" value="TonB_dep_Rec_b-barrel"/>
    <property type="match status" value="1"/>
</dbReference>
<evidence type="ECO:0000256" key="13">
    <source>
        <dbReference type="ARBA" id="ARBA00023237"/>
    </source>
</evidence>
<dbReference type="InterPro" id="IPR036942">
    <property type="entry name" value="Beta-barrel_TonB_sf"/>
</dbReference>
<dbReference type="InterPro" id="IPR000531">
    <property type="entry name" value="Beta-barrel_TonB"/>
</dbReference>